<dbReference type="InterPro" id="IPR014756">
    <property type="entry name" value="Ig_E-set"/>
</dbReference>
<dbReference type="GO" id="GO:0016020">
    <property type="term" value="C:membrane"/>
    <property type="evidence" value="ECO:0007669"/>
    <property type="project" value="TreeGrafter"/>
</dbReference>
<dbReference type="InterPro" id="IPR012291">
    <property type="entry name" value="CBM2_carb-bd_dom_sf"/>
</dbReference>
<dbReference type="InterPro" id="IPR008965">
    <property type="entry name" value="CBM2/CBM3_carb-bd_dom_sf"/>
</dbReference>
<evidence type="ECO:0000256" key="5">
    <source>
        <dbReference type="ARBA" id="ARBA00023295"/>
    </source>
</evidence>
<reference evidence="11 12" key="1">
    <citation type="journal article" date="2021" name="Elife">
        <title>Chloroplast acquisition without the gene transfer in kleptoplastic sea slugs, Plakobranchus ocellatus.</title>
        <authorList>
            <person name="Maeda T."/>
            <person name="Takahashi S."/>
            <person name="Yoshida T."/>
            <person name="Shimamura S."/>
            <person name="Takaki Y."/>
            <person name="Nagai Y."/>
            <person name="Toyoda A."/>
            <person name="Suzuki Y."/>
            <person name="Arimoto A."/>
            <person name="Ishii H."/>
            <person name="Satoh N."/>
            <person name="Nishiyama T."/>
            <person name="Hasebe M."/>
            <person name="Maruyama T."/>
            <person name="Minagawa J."/>
            <person name="Obokata J."/>
            <person name="Shigenobu S."/>
        </authorList>
    </citation>
    <scope>NUCLEOTIDE SEQUENCE [LARGE SCALE GENOMIC DNA]</scope>
</reference>
<accession>A0AAV4GTH6</accession>
<feature type="active site" description="Proton donor" evidence="8">
    <location>
        <position position="501"/>
    </location>
</feature>
<sequence>QTDSAEHFAQTLKISIKVLENLRINYGSHRRQVTISNPGTVEFPAKRWEIYFSQIYIPELGHLASGGIELSHVQGQLYKLTPAPGFKPIPAGGSLSFSYLSNGNSVAYTDSFPNWYIIYKGSKPLIVESTRGEAAKFAVVHDTPDSWKSDSDPSSSSFDRHNPPTSADRFVLDSSPDLSHDPLPVIPTPLQVSNFDKGISVYMHQGAWVVIGETSFHSEMEYLASAWQLKISTSLPSSHYIKFSKGNSFLSDIIGDRSCDEGYRIDVSPSKNIITIYAEKSQGAFYAVQSLIALRNTEGKLPAITIRDAPRFNYRGLMLDIARNFQLIRLMAMYKLNKLHLHLSDDEGWRIEIPGLDELTSIGGSRCHDLKETRCLLPFLGSGPDKTSSGTGYLKVTDYKEILAYAARHHIEVIPEIDVPGHAHAAVVAMKQRYIDTGSDQYLLTEPNDESNFKSVQGFTDNVINPCLNSTYTFLRKVISEIYHMHKDTNPLSRFHFGGDEVPDSAWSHSPSCRRLMMQHPDMTIKRYFLQQVALILKSLGLDMAAWEDGFNESEGHSFSPHMFPQKDVISYSWKNPPHMNLLKSAYTMANSGYKVVLASATNLYLDHPQEPDPAERGLVWATRFVSTKRSFSYSPLQLYSSTNVDIRGNMVEECVNDEYTCPSLKRPGNVIGMEAILFGELITSVEILDFMLLPRLLAVAERAWHEAKWEELPVGSERKSQLLADWNKFTNTLAYRELPRLDRLGFKYRIPPPGAILSPDKTTMLVNVTYPSQTVEISRNGGFGWAVMLDSSTKVNPGERIMLRTKAGTRTSRPILFNPNRLFTLED</sequence>
<feature type="non-terminal residue" evidence="11">
    <location>
        <position position="1"/>
    </location>
</feature>
<dbReference type="GO" id="GO:0005975">
    <property type="term" value="P:carbohydrate metabolic process"/>
    <property type="evidence" value="ECO:0007669"/>
    <property type="project" value="InterPro"/>
</dbReference>
<evidence type="ECO:0000256" key="3">
    <source>
        <dbReference type="ARBA" id="ARBA00012663"/>
    </source>
</evidence>
<evidence type="ECO:0000256" key="8">
    <source>
        <dbReference type="PIRSR" id="PIRSR625705-1"/>
    </source>
</evidence>
<name>A0AAV4GTH6_9GAST</name>
<dbReference type="Pfam" id="PF02838">
    <property type="entry name" value="Glyco_hydro_20b"/>
    <property type="match status" value="1"/>
</dbReference>
<evidence type="ECO:0000256" key="7">
    <source>
        <dbReference type="ARBA" id="ARBA00033000"/>
    </source>
</evidence>
<evidence type="ECO:0000256" key="9">
    <source>
        <dbReference type="SAM" id="MobiDB-lite"/>
    </source>
</evidence>
<keyword evidence="5" id="KW-0326">Glycosidase</keyword>
<dbReference type="PRINTS" id="PR00738">
    <property type="entry name" value="GLHYDRLASE20"/>
</dbReference>
<evidence type="ECO:0000256" key="1">
    <source>
        <dbReference type="ARBA" id="ARBA00001231"/>
    </source>
</evidence>
<dbReference type="SUPFAM" id="SSF51445">
    <property type="entry name" value="(Trans)glycosidases"/>
    <property type="match status" value="1"/>
</dbReference>
<dbReference type="InterPro" id="IPR004867">
    <property type="entry name" value="CHB_C_dom"/>
</dbReference>
<dbReference type="Gene3D" id="2.60.40.290">
    <property type="match status" value="1"/>
</dbReference>
<dbReference type="Gene3D" id="3.30.379.10">
    <property type="entry name" value="Chitobiase/beta-hexosaminidase domain 2-like"/>
    <property type="match status" value="1"/>
</dbReference>
<feature type="domain" description="Chitobiase/beta-hexosaminidases N-terminal" evidence="10">
    <location>
        <begin position="10"/>
        <end position="169"/>
    </location>
</feature>
<comment type="catalytic activity">
    <reaction evidence="1">
        <text>Hydrolysis of terminal non-reducing N-acetyl-D-hexosamine residues in N-acetyl-beta-D-hexosaminides.</text>
        <dbReference type="EC" id="3.2.1.52"/>
    </reaction>
</comment>
<dbReference type="Pfam" id="PF03173">
    <property type="entry name" value="CHB_HEX"/>
    <property type="match status" value="1"/>
</dbReference>
<dbReference type="PANTHER" id="PTHR22600">
    <property type="entry name" value="BETA-HEXOSAMINIDASE"/>
    <property type="match status" value="1"/>
</dbReference>
<evidence type="ECO:0000313" key="12">
    <source>
        <dbReference type="Proteomes" id="UP000762676"/>
    </source>
</evidence>
<dbReference type="InterPro" id="IPR015883">
    <property type="entry name" value="Glyco_hydro_20_cat"/>
</dbReference>
<evidence type="ECO:0000256" key="2">
    <source>
        <dbReference type="ARBA" id="ARBA00006285"/>
    </source>
</evidence>
<dbReference type="AlphaFoldDB" id="A0AAV4GTH6"/>
<dbReference type="EMBL" id="BMAT01005209">
    <property type="protein sequence ID" value="GFR89138.1"/>
    <property type="molecule type" value="Genomic_DNA"/>
</dbReference>
<dbReference type="InterPro" id="IPR025705">
    <property type="entry name" value="Beta_hexosaminidase_sua/sub"/>
</dbReference>
<comment type="similarity">
    <text evidence="2">Belongs to the glycosyl hydrolase 20 family.</text>
</comment>
<dbReference type="InterPro" id="IPR004866">
    <property type="entry name" value="CHB/HEX_N_dom"/>
</dbReference>
<dbReference type="Pfam" id="PF00728">
    <property type="entry name" value="Glyco_hydro_20"/>
    <property type="match status" value="1"/>
</dbReference>
<dbReference type="SUPFAM" id="SSF49384">
    <property type="entry name" value="Carbohydrate-binding domain"/>
    <property type="match status" value="1"/>
</dbReference>
<comment type="caution">
    <text evidence="11">The sequence shown here is derived from an EMBL/GenBank/DDBJ whole genome shotgun (WGS) entry which is preliminary data.</text>
</comment>
<evidence type="ECO:0000313" key="11">
    <source>
        <dbReference type="EMBL" id="GFR89138.1"/>
    </source>
</evidence>
<proteinExistence type="inferred from homology"/>
<evidence type="ECO:0000259" key="10">
    <source>
        <dbReference type="SMART" id="SM01081"/>
    </source>
</evidence>
<dbReference type="InterPro" id="IPR013783">
    <property type="entry name" value="Ig-like_fold"/>
</dbReference>
<dbReference type="InterPro" id="IPR015882">
    <property type="entry name" value="HEX_bac_N"/>
</dbReference>
<dbReference type="InterPro" id="IPR029018">
    <property type="entry name" value="Hex-like_dom2"/>
</dbReference>
<protein>
    <recommendedName>
        <fullName evidence="3">beta-N-acetylhexosaminidase</fullName>
        <ecNumber evidence="3">3.2.1.52</ecNumber>
    </recommendedName>
    <alternativeName>
        <fullName evidence="6">Beta-N-acetylhexosaminidase</fullName>
    </alternativeName>
    <alternativeName>
        <fullName evidence="7">N-acetyl-beta-glucosaminidase</fullName>
    </alternativeName>
</protein>
<dbReference type="Gene3D" id="3.20.20.80">
    <property type="entry name" value="Glycosidases"/>
    <property type="match status" value="1"/>
</dbReference>
<dbReference type="SUPFAM" id="SSF55545">
    <property type="entry name" value="beta-N-acetylhexosaminidase-like domain"/>
    <property type="match status" value="1"/>
</dbReference>
<organism evidence="11 12">
    <name type="scientific">Elysia marginata</name>
    <dbReference type="NCBI Taxonomy" id="1093978"/>
    <lineage>
        <taxon>Eukaryota</taxon>
        <taxon>Metazoa</taxon>
        <taxon>Spiralia</taxon>
        <taxon>Lophotrochozoa</taxon>
        <taxon>Mollusca</taxon>
        <taxon>Gastropoda</taxon>
        <taxon>Heterobranchia</taxon>
        <taxon>Euthyneura</taxon>
        <taxon>Panpulmonata</taxon>
        <taxon>Sacoglossa</taxon>
        <taxon>Placobranchoidea</taxon>
        <taxon>Plakobranchidae</taxon>
        <taxon>Elysia</taxon>
    </lineage>
</organism>
<dbReference type="SUPFAM" id="SSF81296">
    <property type="entry name" value="E set domains"/>
    <property type="match status" value="1"/>
</dbReference>
<dbReference type="Pfam" id="PF03174">
    <property type="entry name" value="CHB_HEX_C"/>
    <property type="match status" value="1"/>
</dbReference>
<keyword evidence="12" id="KW-1185">Reference proteome</keyword>
<dbReference type="GO" id="GO:0030203">
    <property type="term" value="P:glycosaminoglycan metabolic process"/>
    <property type="evidence" value="ECO:0007669"/>
    <property type="project" value="TreeGrafter"/>
</dbReference>
<dbReference type="SMART" id="SM01081">
    <property type="entry name" value="CHB_HEX"/>
    <property type="match status" value="1"/>
</dbReference>
<gene>
    <name evidence="11" type="ORF">ElyMa_002535900</name>
</gene>
<evidence type="ECO:0000256" key="6">
    <source>
        <dbReference type="ARBA" id="ARBA00030512"/>
    </source>
</evidence>
<dbReference type="Gene3D" id="2.60.40.10">
    <property type="entry name" value="Immunoglobulins"/>
    <property type="match status" value="1"/>
</dbReference>
<dbReference type="GO" id="GO:0030247">
    <property type="term" value="F:polysaccharide binding"/>
    <property type="evidence" value="ECO:0007669"/>
    <property type="project" value="InterPro"/>
</dbReference>
<evidence type="ECO:0000256" key="4">
    <source>
        <dbReference type="ARBA" id="ARBA00022801"/>
    </source>
</evidence>
<dbReference type="InterPro" id="IPR017853">
    <property type="entry name" value="GH"/>
</dbReference>
<feature type="region of interest" description="Disordered" evidence="9">
    <location>
        <begin position="143"/>
        <end position="173"/>
    </location>
</feature>
<keyword evidence="4" id="KW-0378">Hydrolase</keyword>
<dbReference type="PANTHER" id="PTHR22600:SF57">
    <property type="entry name" value="BETA-N-ACETYLHEXOSAMINIDASE"/>
    <property type="match status" value="1"/>
</dbReference>
<dbReference type="EC" id="3.2.1.52" evidence="3"/>
<dbReference type="GO" id="GO:0004563">
    <property type="term" value="F:beta-N-acetylhexosaminidase activity"/>
    <property type="evidence" value="ECO:0007669"/>
    <property type="project" value="UniProtKB-EC"/>
</dbReference>
<dbReference type="Proteomes" id="UP000762676">
    <property type="component" value="Unassembled WGS sequence"/>
</dbReference>